<dbReference type="Pfam" id="PF01762">
    <property type="entry name" value="Galactosyl_T"/>
    <property type="match status" value="1"/>
</dbReference>
<keyword evidence="9 10" id="KW-0472">Membrane</keyword>
<organism evidence="11 12">
    <name type="scientific">Branchiostoma lanceolatum</name>
    <name type="common">Common lancelet</name>
    <name type="synonym">Amphioxus lanceolatum</name>
    <dbReference type="NCBI Taxonomy" id="7740"/>
    <lineage>
        <taxon>Eukaryota</taxon>
        <taxon>Metazoa</taxon>
        <taxon>Chordata</taxon>
        <taxon>Cephalochordata</taxon>
        <taxon>Leptocardii</taxon>
        <taxon>Amphioxiformes</taxon>
        <taxon>Branchiostomatidae</taxon>
        <taxon>Branchiostoma</taxon>
    </lineage>
</organism>
<keyword evidence="4" id="KW-0808">Transferase</keyword>
<dbReference type="Proteomes" id="UP000838412">
    <property type="component" value="Chromosome 19"/>
</dbReference>
<evidence type="ECO:0000256" key="1">
    <source>
        <dbReference type="ARBA" id="ARBA00004323"/>
    </source>
</evidence>
<evidence type="ECO:0000256" key="2">
    <source>
        <dbReference type="ARBA" id="ARBA00008661"/>
    </source>
</evidence>
<dbReference type="PANTHER" id="PTHR11214">
    <property type="entry name" value="BETA-1,3-N-ACETYLGLUCOSAMINYLTRANSFERASE"/>
    <property type="match status" value="1"/>
</dbReference>
<accession>A0A8J9ZB49</accession>
<keyword evidence="6 10" id="KW-0735">Signal-anchor</keyword>
<evidence type="ECO:0000256" key="4">
    <source>
        <dbReference type="ARBA" id="ARBA00022679"/>
    </source>
</evidence>
<dbReference type="FunFam" id="3.90.550.50:FF:000091">
    <property type="entry name" value="Hexosyltransferase"/>
    <property type="match status" value="1"/>
</dbReference>
<dbReference type="InterPro" id="IPR002659">
    <property type="entry name" value="Glyco_trans_31"/>
</dbReference>
<dbReference type="AlphaFoldDB" id="A0A8J9ZB49"/>
<dbReference type="EC" id="2.4.1.-" evidence="10"/>
<dbReference type="Gene3D" id="3.90.550.50">
    <property type="match status" value="1"/>
</dbReference>
<keyword evidence="3 10" id="KW-0328">Glycosyltransferase</keyword>
<dbReference type="GO" id="GO:0008499">
    <property type="term" value="F:N-acetyl-beta-D-glucosaminide beta-(1,3)-galactosyltransferase activity"/>
    <property type="evidence" value="ECO:0007669"/>
    <property type="project" value="TreeGrafter"/>
</dbReference>
<evidence type="ECO:0000256" key="7">
    <source>
        <dbReference type="ARBA" id="ARBA00022989"/>
    </source>
</evidence>
<evidence type="ECO:0000256" key="6">
    <source>
        <dbReference type="ARBA" id="ARBA00022968"/>
    </source>
</evidence>
<comment type="subcellular location">
    <subcellularLocation>
        <location evidence="1 10">Golgi apparatus membrane</location>
        <topology evidence="1 10">Single-pass type II membrane protein</topology>
    </subcellularLocation>
</comment>
<evidence type="ECO:0000313" key="11">
    <source>
        <dbReference type="EMBL" id="CAH1251282.1"/>
    </source>
</evidence>
<feature type="transmembrane region" description="Helical" evidence="10">
    <location>
        <begin position="27"/>
        <end position="45"/>
    </location>
</feature>
<gene>
    <name evidence="11" type="primary">RP11-27I1.4</name>
    <name evidence="11" type="ORF">BLAG_LOCUS11719</name>
</gene>
<comment type="similarity">
    <text evidence="2 10">Belongs to the glycosyltransferase 31 family.</text>
</comment>
<keyword evidence="8 10" id="KW-0333">Golgi apparatus</keyword>
<dbReference type="GO" id="GO:0000139">
    <property type="term" value="C:Golgi membrane"/>
    <property type="evidence" value="ECO:0007669"/>
    <property type="project" value="UniProtKB-SubCell"/>
</dbReference>
<evidence type="ECO:0000256" key="3">
    <source>
        <dbReference type="ARBA" id="ARBA00022676"/>
    </source>
</evidence>
<protein>
    <recommendedName>
        <fullName evidence="10">Hexosyltransferase</fullName>
        <ecNumber evidence="10">2.4.1.-</ecNumber>
    </recommendedName>
</protein>
<dbReference type="PANTHER" id="PTHR11214:SF376">
    <property type="entry name" value="HEXOSYLTRANSFERASE"/>
    <property type="match status" value="1"/>
</dbReference>
<evidence type="ECO:0000256" key="10">
    <source>
        <dbReference type="RuleBase" id="RU363063"/>
    </source>
</evidence>
<keyword evidence="12" id="KW-1185">Reference proteome</keyword>
<dbReference type="OrthoDB" id="2139606at2759"/>
<name>A0A8J9ZB49_BRALA</name>
<keyword evidence="7 10" id="KW-1133">Transmembrane helix</keyword>
<evidence type="ECO:0000256" key="9">
    <source>
        <dbReference type="ARBA" id="ARBA00023136"/>
    </source>
</evidence>
<evidence type="ECO:0000256" key="5">
    <source>
        <dbReference type="ARBA" id="ARBA00022692"/>
    </source>
</evidence>
<dbReference type="GO" id="GO:0006493">
    <property type="term" value="P:protein O-linked glycosylation"/>
    <property type="evidence" value="ECO:0007669"/>
    <property type="project" value="TreeGrafter"/>
</dbReference>
<proteinExistence type="inferred from homology"/>
<evidence type="ECO:0000256" key="8">
    <source>
        <dbReference type="ARBA" id="ARBA00023034"/>
    </source>
</evidence>
<dbReference type="EMBL" id="OV696704">
    <property type="protein sequence ID" value="CAH1251282.1"/>
    <property type="molecule type" value="Genomic_DNA"/>
</dbReference>
<sequence length="392" mass="44915">MLPLYKEKKISPSVVCTLLQNSKRAKTIVLVFVLLWVFLGVWLLYNSYVSRGSFRLEDLHPFKSNGGESLGQEHGEDSKIHPVLARALHMKDDGHDLEVGVNVAHRYSDGQGSLTPWSLSPRTELCKGQDFVLLVLVETSPHRFQQRAVIRRSWGQGTAGKSEEENLKWQVVFLMGSASDAMTEERLVDESLQYNDILQGKFEDHREEDAQKVTLGFKWVNSTFSNGTCVPNFVLKTDDNVLVNMKVLAPWARDAHEISQNLFMGHVLRGGRPSRDQSEPRYISEATYPRDDFPNFAQGPAYMFSLDVVIKMAKSFRAFEHMTSFPFEDVYLGLLAEYLRVIPLHDDRFVVMKKPKNTCLYRKMTFIYDVSPQEMLSLYNIIESDDTDCREI</sequence>
<reference evidence="11" key="1">
    <citation type="submission" date="2022-01" db="EMBL/GenBank/DDBJ databases">
        <authorList>
            <person name="Braso-Vives M."/>
        </authorList>
    </citation>
    <scope>NUCLEOTIDE SEQUENCE</scope>
</reference>
<keyword evidence="5 10" id="KW-0812">Transmembrane</keyword>
<evidence type="ECO:0000313" key="12">
    <source>
        <dbReference type="Proteomes" id="UP000838412"/>
    </source>
</evidence>